<dbReference type="SUPFAM" id="SSF46785">
    <property type="entry name" value="Winged helix' DNA-binding domain"/>
    <property type="match status" value="1"/>
</dbReference>
<reference evidence="5 6" key="1">
    <citation type="submission" date="2016-02" db="EMBL/GenBank/DDBJ databases">
        <title>Complete genome sequence of Halocynthiibacter arcticus PAMC 20958t from arctic marine sediment.</title>
        <authorList>
            <person name="Lee Y.M."/>
            <person name="Baek K."/>
            <person name="Lee H.K."/>
            <person name="Shin S.C."/>
        </authorList>
    </citation>
    <scope>NUCLEOTIDE SEQUENCE [LARGE SCALE GENOMIC DNA]</scope>
    <source>
        <strain evidence="5">PAMC 20958</strain>
    </source>
</reference>
<dbReference type="GO" id="GO:0003677">
    <property type="term" value="F:DNA binding"/>
    <property type="evidence" value="ECO:0007669"/>
    <property type="project" value="UniProtKB-KW"/>
</dbReference>
<dbReference type="NCBIfam" id="NF033788">
    <property type="entry name" value="HTH_metalloreg"/>
    <property type="match status" value="1"/>
</dbReference>
<accession>A0A126UYI9</accession>
<evidence type="ECO:0000256" key="3">
    <source>
        <dbReference type="ARBA" id="ARBA00023163"/>
    </source>
</evidence>
<dbReference type="OrthoDB" id="194599at2"/>
<dbReference type="InterPro" id="IPR011991">
    <property type="entry name" value="ArsR-like_HTH"/>
</dbReference>
<dbReference type="PROSITE" id="PS50987">
    <property type="entry name" value="HTH_ARSR_2"/>
    <property type="match status" value="1"/>
</dbReference>
<dbReference type="InterPro" id="IPR051011">
    <property type="entry name" value="Metal_resp_trans_reg"/>
</dbReference>
<dbReference type="Gene3D" id="1.10.10.10">
    <property type="entry name" value="Winged helix-like DNA-binding domain superfamily/Winged helix DNA-binding domain"/>
    <property type="match status" value="1"/>
</dbReference>
<evidence type="ECO:0000259" key="4">
    <source>
        <dbReference type="PROSITE" id="PS50987"/>
    </source>
</evidence>
<keyword evidence="3" id="KW-0804">Transcription</keyword>
<dbReference type="AlphaFoldDB" id="A0A126UYI9"/>
<evidence type="ECO:0000256" key="1">
    <source>
        <dbReference type="ARBA" id="ARBA00023015"/>
    </source>
</evidence>
<evidence type="ECO:0000313" key="6">
    <source>
        <dbReference type="Proteomes" id="UP000070371"/>
    </source>
</evidence>
<dbReference type="InterPro" id="IPR036390">
    <property type="entry name" value="WH_DNA-bd_sf"/>
</dbReference>
<dbReference type="GO" id="GO:0003700">
    <property type="term" value="F:DNA-binding transcription factor activity"/>
    <property type="evidence" value="ECO:0007669"/>
    <property type="project" value="InterPro"/>
</dbReference>
<keyword evidence="6" id="KW-1185">Reference proteome</keyword>
<name>A0A126UYI9_9RHOB</name>
<keyword evidence="1" id="KW-0805">Transcription regulation</keyword>
<dbReference type="PRINTS" id="PR00778">
    <property type="entry name" value="HTHARSR"/>
</dbReference>
<dbReference type="RefSeq" id="WP_039000328.1">
    <property type="nucleotide sequence ID" value="NZ_CP014327.1"/>
</dbReference>
<dbReference type="InterPro" id="IPR001845">
    <property type="entry name" value="HTH_ArsR_DNA-bd_dom"/>
</dbReference>
<dbReference type="STRING" id="1579316.RC74_06425"/>
<feature type="domain" description="HTH arsR-type" evidence="4">
    <location>
        <begin position="8"/>
        <end position="101"/>
    </location>
</feature>
<dbReference type="EMBL" id="CP014327">
    <property type="protein sequence ID" value="AML50957.1"/>
    <property type="molecule type" value="Genomic_DNA"/>
</dbReference>
<evidence type="ECO:0000256" key="2">
    <source>
        <dbReference type="ARBA" id="ARBA00023125"/>
    </source>
</evidence>
<sequence length="104" mass="11408">MDISINALDDHLDAAAHLMNMLSQPVRLKVLCHLLGSEKSVQVLTEICGLSQPAMSHHLAKLRAAELVKTRRDGQTIYYSVASKEAEAVLSVLHKIYCAPTQIS</sequence>
<organism evidence="5 6">
    <name type="scientific">Falsihalocynthiibacter arcticus</name>
    <dbReference type="NCBI Taxonomy" id="1579316"/>
    <lineage>
        <taxon>Bacteria</taxon>
        <taxon>Pseudomonadati</taxon>
        <taxon>Pseudomonadota</taxon>
        <taxon>Alphaproteobacteria</taxon>
        <taxon>Rhodobacterales</taxon>
        <taxon>Roseobacteraceae</taxon>
        <taxon>Falsihalocynthiibacter</taxon>
    </lineage>
</organism>
<dbReference type="KEGG" id="hat:RC74_06425"/>
<dbReference type="Pfam" id="PF01022">
    <property type="entry name" value="HTH_5"/>
    <property type="match status" value="1"/>
</dbReference>
<proteinExistence type="predicted"/>
<dbReference type="PANTHER" id="PTHR43132">
    <property type="entry name" value="ARSENICAL RESISTANCE OPERON REPRESSOR ARSR-RELATED"/>
    <property type="match status" value="1"/>
</dbReference>
<protein>
    <submittedName>
        <fullName evidence="5">ArsR family transcriptional regulator</fullName>
    </submittedName>
</protein>
<dbReference type="SMART" id="SM00418">
    <property type="entry name" value="HTH_ARSR"/>
    <property type="match status" value="1"/>
</dbReference>
<gene>
    <name evidence="5" type="ORF">RC74_06425</name>
</gene>
<dbReference type="CDD" id="cd00090">
    <property type="entry name" value="HTH_ARSR"/>
    <property type="match status" value="1"/>
</dbReference>
<dbReference type="Proteomes" id="UP000070371">
    <property type="component" value="Chromosome"/>
</dbReference>
<keyword evidence="2" id="KW-0238">DNA-binding</keyword>
<evidence type="ECO:0000313" key="5">
    <source>
        <dbReference type="EMBL" id="AML50957.1"/>
    </source>
</evidence>
<dbReference type="PANTHER" id="PTHR43132:SF2">
    <property type="entry name" value="ARSENICAL RESISTANCE OPERON REPRESSOR ARSR-RELATED"/>
    <property type="match status" value="1"/>
</dbReference>
<dbReference type="InterPro" id="IPR036388">
    <property type="entry name" value="WH-like_DNA-bd_sf"/>
</dbReference>